<name>A0A2J6QZB1_HYAVF</name>
<evidence type="ECO:0000313" key="3">
    <source>
        <dbReference type="Proteomes" id="UP000235786"/>
    </source>
</evidence>
<dbReference type="EMBL" id="KZ613962">
    <property type="protein sequence ID" value="PMD31571.1"/>
    <property type="molecule type" value="Genomic_DNA"/>
</dbReference>
<dbReference type="InterPro" id="IPR052895">
    <property type="entry name" value="HetReg/Transcr_Mod"/>
</dbReference>
<evidence type="ECO:0000259" key="1">
    <source>
        <dbReference type="Pfam" id="PF06985"/>
    </source>
</evidence>
<feature type="non-terminal residue" evidence="2">
    <location>
        <position position="81"/>
    </location>
</feature>
<dbReference type="Pfam" id="PF06985">
    <property type="entry name" value="HET"/>
    <property type="match status" value="1"/>
</dbReference>
<protein>
    <recommendedName>
        <fullName evidence="1">Heterokaryon incompatibility domain-containing protein</fullName>
    </recommendedName>
</protein>
<organism evidence="2 3">
    <name type="scientific">Hyaloscypha variabilis (strain UAMH 11265 / GT02V1 / F)</name>
    <name type="common">Meliniomyces variabilis</name>
    <dbReference type="NCBI Taxonomy" id="1149755"/>
    <lineage>
        <taxon>Eukaryota</taxon>
        <taxon>Fungi</taxon>
        <taxon>Dikarya</taxon>
        <taxon>Ascomycota</taxon>
        <taxon>Pezizomycotina</taxon>
        <taxon>Leotiomycetes</taxon>
        <taxon>Helotiales</taxon>
        <taxon>Hyaloscyphaceae</taxon>
        <taxon>Hyaloscypha</taxon>
        <taxon>Hyaloscypha variabilis</taxon>
    </lineage>
</organism>
<dbReference type="PANTHER" id="PTHR24148">
    <property type="entry name" value="ANKYRIN REPEAT DOMAIN-CONTAINING PROTEIN 39 HOMOLOG-RELATED"/>
    <property type="match status" value="1"/>
</dbReference>
<dbReference type="STRING" id="1149755.A0A2J6QZB1"/>
<dbReference type="AlphaFoldDB" id="A0A2J6QZB1"/>
<gene>
    <name evidence="2" type="ORF">L207DRAFT_387393</name>
</gene>
<dbReference type="InterPro" id="IPR010730">
    <property type="entry name" value="HET"/>
</dbReference>
<evidence type="ECO:0000313" key="2">
    <source>
        <dbReference type="EMBL" id="PMD31571.1"/>
    </source>
</evidence>
<dbReference type="Proteomes" id="UP000235786">
    <property type="component" value="Unassembled WGS sequence"/>
</dbReference>
<accession>A0A2J6QZB1</accession>
<dbReference type="PANTHER" id="PTHR24148:SF64">
    <property type="entry name" value="HETEROKARYON INCOMPATIBILITY DOMAIN-CONTAINING PROTEIN"/>
    <property type="match status" value="1"/>
</dbReference>
<sequence>IRILELLPGSENEALNCRLIYVRLAEKPTYEALSYCWGDPTNSKSIIVDNDQFLVTANLHAALYRLRHPTEKRQIWIDAVC</sequence>
<dbReference type="OrthoDB" id="2157530at2759"/>
<reference evidence="2 3" key="1">
    <citation type="submission" date="2016-04" db="EMBL/GenBank/DDBJ databases">
        <title>A degradative enzymes factory behind the ericoid mycorrhizal symbiosis.</title>
        <authorList>
            <consortium name="DOE Joint Genome Institute"/>
            <person name="Martino E."/>
            <person name="Morin E."/>
            <person name="Grelet G."/>
            <person name="Kuo A."/>
            <person name="Kohler A."/>
            <person name="Daghino S."/>
            <person name="Barry K."/>
            <person name="Choi C."/>
            <person name="Cichocki N."/>
            <person name="Clum A."/>
            <person name="Copeland A."/>
            <person name="Hainaut M."/>
            <person name="Haridas S."/>
            <person name="Labutti K."/>
            <person name="Lindquist E."/>
            <person name="Lipzen A."/>
            <person name="Khouja H.-R."/>
            <person name="Murat C."/>
            <person name="Ohm R."/>
            <person name="Olson A."/>
            <person name="Spatafora J."/>
            <person name="Veneault-Fourrey C."/>
            <person name="Henrissat B."/>
            <person name="Grigoriev I."/>
            <person name="Martin F."/>
            <person name="Perotto S."/>
        </authorList>
    </citation>
    <scope>NUCLEOTIDE SEQUENCE [LARGE SCALE GENOMIC DNA]</scope>
    <source>
        <strain evidence="2 3">F</strain>
    </source>
</reference>
<keyword evidence="3" id="KW-1185">Reference proteome</keyword>
<proteinExistence type="predicted"/>
<feature type="non-terminal residue" evidence="2">
    <location>
        <position position="1"/>
    </location>
</feature>
<feature type="domain" description="Heterokaryon incompatibility" evidence="1">
    <location>
        <begin position="30"/>
        <end position="81"/>
    </location>
</feature>